<dbReference type="EMBL" id="MNCJ02000319">
    <property type="protein sequence ID" value="KAF5807849.1"/>
    <property type="molecule type" value="Genomic_DNA"/>
</dbReference>
<comment type="caution">
    <text evidence="2">The sequence shown here is derived from an EMBL/GenBank/DDBJ whole genome shotgun (WGS) entry which is preliminary data.</text>
</comment>
<organism evidence="2 3">
    <name type="scientific">Helianthus annuus</name>
    <name type="common">Common sunflower</name>
    <dbReference type="NCBI Taxonomy" id="4232"/>
    <lineage>
        <taxon>Eukaryota</taxon>
        <taxon>Viridiplantae</taxon>
        <taxon>Streptophyta</taxon>
        <taxon>Embryophyta</taxon>
        <taxon>Tracheophyta</taxon>
        <taxon>Spermatophyta</taxon>
        <taxon>Magnoliopsida</taxon>
        <taxon>eudicotyledons</taxon>
        <taxon>Gunneridae</taxon>
        <taxon>Pentapetalae</taxon>
        <taxon>asterids</taxon>
        <taxon>campanulids</taxon>
        <taxon>Asterales</taxon>
        <taxon>Asteraceae</taxon>
        <taxon>Asteroideae</taxon>
        <taxon>Heliantheae alliance</taxon>
        <taxon>Heliantheae</taxon>
        <taxon>Helianthus</taxon>
    </lineage>
</organism>
<sequence>MFLDTVPVCQLTPTGHYHRYIIAHTCHPPAFTTENHRLAPNTLQATNISTVYLLRQTWKSITERDREKEKERRRWLLFPPPLPTGNGIS</sequence>
<protein>
    <submittedName>
        <fullName evidence="2">Uncharacterized protein</fullName>
    </submittedName>
</protein>
<reference evidence="2" key="2">
    <citation type="submission" date="2020-06" db="EMBL/GenBank/DDBJ databases">
        <title>Helianthus annuus Genome sequencing and assembly Release 2.</title>
        <authorList>
            <person name="Gouzy J."/>
            <person name="Langlade N."/>
            <person name="Munos S."/>
        </authorList>
    </citation>
    <scope>NUCLEOTIDE SEQUENCE</scope>
    <source>
        <tissue evidence="2">Leaves</tissue>
    </source>
</reference>
<name>A0A9K3J2Z7_HELAN</name>
<proteinExistence type="predicted"/>
<dbReference type="Gramene" id="mRNA:HanXRQr2_Chr04g0138741">
    <property type="protein sequence ID" value="CDS:HanXRQr2_Chr04g0138741.1"/>
    <property type="gene ID" value="HanXRQr2_Chr04g0138741"/>
</dbReference>
<accession>A0A9K3J2Z7</accession>
<keyword evidence="3" id="KW-1185">Reference proteome</keyword>
<feature type="region of interest" description="Disordered" evidence="1">
    <location>
        <begin position="69"/>
        <end position="89"/>
    </location>
</feature>
<evidence type="ECO:0000313" key="2">
    <source>
        <dbReference type="EMBL" id="KAF5807849.1"/>
    </source>
</evidence>
<dbReference type="Proteomes" id="UP000215914">
    <property type="component" value="Unassembled WGS sequence"/>
</dbReference>
<evidence type="ECO:0000256" key="1">
    <source>
        <dbReference type="SAM" id="MobiDB-lite"/>
    </source>
</evidence>
<dbReference type="AlphaFoldDB" id="A0A9K3J2Z7"/>
<reference evidence="2" key="1">
    <citation type="journal article" date="2017" name="Nature">
        <title>The sunflower genome provides insights into oil metabolism, flowering and Asterid evolution.</title>
        <authorList>
            <person name="Badouin H."/>
            <person name="Gouzy J."/>
            <person name="Grassa C.J."/>
            <person name="Murat F."/>
            <person name="Staton S.E."/>
            <person name="Cottret L."/>
            <person name="Lelandais-Briere C."/>
            <person name="Owens G.L."/>
            <person name="Carrere S."/>
            <person name="Mayjonade B."/>
            <person name="Legrand L."/>
            <person name="Gill N."/>
            <person name="Kane N.C."/>
            <person name="Bowers J.E."/>
            <person name="Hubner S."/>
            <person name="Bellec A."/>
            <person name="Berard A."/>
            <person name="Berges H."/>
            <person name="Blanchet N."/>
            <person name="Boniface M.C."/>
            <person name="Brunel D."/>
            <person name="Catrice O."/>
            <person name="Chaidir N."/>
            <person name="Claudel C."/>
            <person name="Donnadieu C."/>
            <person name="Faraut T."/>
            <person name="Fievet G."/>
            <person name="Helmstetter N."/>
            <person name="King M."/>
            <person name="Knapp S.J."/>
            <person name="Lai Z."/>
            <person name="Le Paslier M.C."/>
            <person name="Lippi Y."/>
            <person name="Lorenzon L."/>
            <person name="Mandel J.R."/>
            <person name="Marage G."/>
            <person name="Marchand G."/>
            <person name="Marquand E."/>
            <person name="Bret-Mestries E."/>
            <person name="Morien E."/>
            <person name="Nambeesan S."/>
            <person name="Nguyen T."/>
            <person name="Pegot-Espagnet P."/>
            <person name="Pouilly N."/>
            <person name="Raftis F."/>
            <person name="Sallet E."/>
            <person name="Schiex T."/>
            <person name="Thomas J."/>
            <person name="Vandecasteele C."/>
            <person name="Vares D."/>
            <person name="Vear F."/>
            <person name="Vautrin S."/>
            <person name="Crespi M."/>
            <person name="Mangin B."/>
            <person name="Burke J.M."/>
            <person name="Salse J."/>
            <person name="Munos S."/>
            <person name="Vincourt P."/>
            <person name="Rieseberg L.H."/>
            <person name="Langlade N.B."/>
        </authorList>
    </citation>
    <scope>NUCLEOTIDE SEQUENCE</scope>
    <source>
        <tissue evidence="2">Leaves</tissue>
    </source>
</reference>
<gene>
    <name evidence="2" type="ORF">HanXRQr2_Chr04g0138741</name>
</gene>
<evidence type="ECO:0000313" key="3">
    <source>
        <dbReference type="Proteomes" id="UP000215914"/>
    </source>
</evidence>